<dbReference type="Proteomes" id="UP000174145">
    <property type="component" value="Segment"/>
</dbReference>
<sequence>MEKSQWINEMNIIMYDYNDYYDIGNIYLIKYIKLIAIYYIRYIILKLQCSSLNIYTNVYNILYNEYANCDNIYNIHYIINILLIELEYIIKYNNTDNNIIDNTETINTLNKIILLIYEKNLMIVKDNYILFSNIKNVNINTYNFLLYDYNIKVLFLCDYFSDNKFIVHLLI</sequence>
<dbReference type="EMBL" id="AP013055">
    <property type="protein sequence ID" value="BAO49398.1"/>
    <property type="molecule type" value="Genomic_DNA"/>
</dbReference>
<keyword evidence="3" id="KW-1185">Reference proteome</keyword>
<dbReference type="GeneID" id="18263467"/>
<keyword evidence="1" id="KW-0812">Transmembrane</keyword>
<feature type="transmembrane region" description="Helical" evidence="1">
    <location>
        <begin position="20"/>
        <end position="40"/>
    </location>
</feature>
<name>W6JIK4_9POXV</name>
<dbReference type="RefSeq" id="YP_009001511.1">
    <property type="nucleotide sequence ID" value="NC_023426.1"/>
</dbReference>
<evidence type="ECO:0000313" key="3">
    <source>
        <dbReference type="Proteomes" id="UP000174145"/>
    </source>
</evidence>
<evidence type="ECO:0000256" key="1">
    <source>
        <dbReference type="SAM" id="Phobius"/>
    </source>
</evidence>
<proteinExistence type="predicted"/>
<protein>
    <submittedName>
        <fullName evidence="2">Uncharacterized protein</fullName>
    </submittedName>
</protein>
<keyword evidence="1" id="KW-1133">Transmembrane helix</keyword>
<dbReference type="KEGG" id="vg:18263467"/>
<keyword evidence="1" id="KW-0472">Membrane</keyword>
<accession>W6JIK4</accession>
<evidence type="ECO:0000313" key="2">
    <source>
        <dbReference type="EMBL" id="BAO49398.1"/>
    </source>
</evidence>
<organism evidence="2 3">
    <name type="scientific">Alphaentomopoxvirus acuprea</name>
    <dbReference type="NCBI Taxonomy" id="62099"/>
    <lineage>
        <taxon>Viruses</taxon>
        <taxon>Varidnaviria</taxon>
        <taxon>Bamfordvirae</taxon>
        <taxon>Nucleocytoviricota</taxon>
        <taxon>Pokkesviricetes</taxon>
        <taxon>Chitovirales</taxon>
        <taxon>Poxviridae</taxon>
        <taxon>Entomopoxvirinae</taxon>
        <taxon>Alphaentomopoxvirus</taxon>
    </lineage>
</organism>
<reference evidence="2 3" key="1">
    <citation type="journal article" date="2014" name="Virology">
        <title>The complete genome sequence of the Alphaentomopoxvirus Anomala cuprea entomopoxvirus, including its terminal hairpin loop sequences, suggests a potentially unique mode of apoptosis inhibition and mode of DNA replication.</title>
        <authorList>
            <person name="Mitsuhashi W."/>
            <person name="Miyamoto K."/>
            <person name="Wada S."/>
        </authorList>
    </citation>
    <scope>NUCLEOTIDE SEQUENCE [LARGE SCALE GENOMIC DNA]</scope>
    <source>
        <strain evidence="2">CV6M</strain>
    </source>
</reference>